<evidence type="ECO:0000256" key="2">
    <source>
        <dbReference type="ARBA" id="ARBA00005378"/>
    </source>
</evidence>
<evidence type="ECO:0000256" key="1">
    <source>
        <dbReference type="ARBA" id="ARBA00004123"/>
    </source>
</evidence>
<dbReference type="AlphaFoldDB" id="A0A7R9A4W3"/>
<evidence type="ECO:0000256" key="3">
    <source>
        <dbReference type="ARBA" id="ARBA00022705"/>
    </source>
</evidence>
<dbReference type="GO" id="GO:0006281">
    <property type="term" value="P:DNA repair"/>
    <property type="evidence" value="ECO:0007669"/>
    <property type="project" value="UniProtKB-ARBA"/>
</dbReference>
<evidence type="ECO:0000313" key="13">
    <source>
        <dbReference type="Proteomes" id="UP000677054"/>
    </source>
</evidence>
<comment type="subcellular location">
    <subcellularLocation>
        <location evidence="1">Nucleus</location>
    </subcellularLocation>
</comment>
<reference evidence="12" key="1">
    <citation type="submission" date="2020-11" db="EMBL/GenBank/DDBJ databases">
        <authorList>
            <person name="Tran Van P."/>
        </authorList>
    </citation>
    <scope>NUCLEOTIDE SEQUENCE</scope>
</reference>
<dbReference type="PANTHER" id="PTHR11669:SF1">
    <property type="entry name" value="REPLICATION FACTOR C SUBUNIT 3"/>
    <property type="match status" value="1"/>
</dbReference>
<dbReference type="InterPro" id="IPR003593">
    <property type="entry name" value="AAA+_ATPase"/>
</dbReference>
<accession>A0A7R9A4W3</accession>
<keyword evidence="13" id="KW-1185">Reference proteome</keyword>
<evidence type="ECO:0000259" key="11">
    <source>
        <dbReference type="SMART" id="SM00382"/>
    </source>
</evidence>
<dbReference type="GO" id="GO:0005663">
    <property type="term" value="C:DNA replication factor C complex"/>
    <property type="evidence" value="ECO:0007669"/>
    <property type="project" value="TreeGrafter"/>
</dbReference>
<dbReference type="FunFam" id="3.40.50.300:FF:000136">
    <property type="entry name" value="Replication factor C subunit 5"/>
    <property type="match status" value="1"/>
</dbReference>
<dbReference type="OrthoDB" id="761538at2759"/>
<feature type="domain" description="AAA+ ATPase" evidence="11">
    <location>
        <begin position="41"/>
        <end position="197"/>
    </location>
</feature>
<dbReference type="GO" id="GO:0003677">
    <property type="term" value="F:DNA binding"/>
    <property type="evidence" value="ECO:0007669"/>
    <property type="project" value="InterPro"/>
</dbReference>
<dbReference type="Gene3D" id="1.10.8.60">
    <property type="match status" value="1"/>
</dbReference>
<comment type="similarity">
    <text evidence="2">Belongs to the activator 1 small subunits family.</text>
</comment>
<dbReference type="Proteomes" id="UP000677054">
    <property type="component" value="Unassembled WGS sequence"/>
</dbReference>
<keyword evidence="4" id="KW-0539">Nucleus</keyword>
<dbReference type="Gene3D" id="3.40.50.300">
    <property type="entry name" value="P-loop containing nucleotide triphosphate hydrolases"/>
    <property type="match status" value="1"/>
</dbReference>
<dbReference type="SUPFAM" id="SSF48019">
    <property type="entry name" value="post-AAA+ oligomerization domain-like"/>
    <property type="match status" value="1"/>
</dbReference>
<keyword evidence="3" id="KW-0235">DNA replication</keyword>
<dbReference type="PANTHER" id="PTHR11669">
    <property type="entry name" value="REPLICATION FACTOR C / DNA POLYMERASE III GAMMA-TAU SUBUNIT"/>
    <property type="match status" value="1"/>
</dbReference>
<dbReference type="GO" id="GO:0003689">
    <property type="term" value="F:DNA clamp loader activity"/>
    <property type="evidence" value="ECO:0007669"/>
    <property type="project" value="TreeGrafter"/>
</dbReference>
<dbReference type="GO" id="GO:0005634">
    <property type="term" value="C:nucleus"/>
    <property type="evidence" value="ECO:0007669"/>
    <property type="project" value="UniProtKB-SubCell"/>
</dbReference>
<comment type="subunit">
    <text evidence="6">Subunit of the RFC complex, an heteropentameric complex consisting of a large subunit RFC1 and four small subunits RFC2, RFC3, RFC4 and RFC5; the RFC complex interacts with PCNA. Forms an heterotetrameric complex with RFC2, RFC4 and RFC5; this complex has ATPase activity but is not stimulated by PCNA. The heterotetramer of subunits RFC2, RFC3, RFC4 and RFC5 interacts with RAD17. Interacts with CNTD1; this interaction facilitates crossover formation.</text>
</comment>
<proteinExistence type="inferred from homology"/>
<dbReference type="GO" id="GO:0006271">
    <property type="term" value="P:DNA strand elongation involved in DNA replication"/>
    <property type="evidence" value="ECO:0007669"/>
    <property type="project" value="UniProtKB-ARBA"/>
</dbReference>
<dbReference type="SUPFAM" id="SSF52540">
    <property type="entry name" value="P-loop containing nucleoside triphosphate hydrolases"/>
    <property type="match status" value="1"/>
</dbReference>
<evidence type="ECO:0000256" key="4">
    <source>
        <dbReference type="ARBA" id="ARBA00023242"/>
    </source>
</evidence>
<evidence type="ECO:0000313" key="12">
    <source>
        <dbReference type="EMBL" id="CAD7243396.1"/>
    </source>
</evidence>
<evidence type="ECO:0000256" key="8">
    <source>
        <dbReference type="ARBA" id="ARBA00076818"/>
    </source>
</evidence>
<sequence>MTSVLGEMGLWTDKHRPKTLTKLDYHKEQAEQLRKLVHGGDFPHLLVYGPPGAGKKTRIHCLLRELYGPSIEHLRLEKQEFTTPSKKRLEIIAIGSNYHIEVNPSDVGIHDRVVIQEVLKNTAQTHQLDSVSQKQFKVVVLDEVDKLTKDAQHALRRTMEKYMATCRLILCCNSSSKVIPAIRSRCLPIRVPAPSQEDIIRILQNVCKSEGLNLPTEFAKKITEKSNRNLRRALLMCQACKTKQYPFSTNQEVIEPEWEAFLKKTADLILEEQSPSRLMTVRNNLYELLSHCIPTNVIFKGLLKHLVRNIDGALKIQVTEQAAFYEHRLNVGDTEIFHLEAFVAKFMSIYSKFLEENMAAFGGFLELLKPHL</sequence>
<dbReference type="EMBL" id="CAJPEV010000424">
    <property type="protein sequence ID" value="CAG0885131.1"/>
    <property type="molecule type" value="Genomic_DNA"/>
</dbReference>
<dbReference type="PROSITE" id="PS00923">
    <property type="entry name" value="ASP_GLU_RACEMASE_1"/>
    <property type="match status" value="1"/>
</dbReference>
<dbReference type="Pfam" id="PF21960">
    <property type="entry name" value="RCF1-5-like_lid"/>
    <property type="match status" value="1"/>
</dbReference>
<evidence type="ECO:0000256" key="7">
    <source>
        <dbReference type="ARBA" id="ARBA00070184"/>
    </source>
</evidence>
<dbReference type="Pfam" id="PF13177">
    <property type="entry name" value="DNA_pol3_delta2"/>
    <property type="match status" value="1"/>
</dbReference>
<dbReference type="InterPro" id="IPR027417">
    <property type="entry name" value="P-loop_NTPase"/>
</dbReference>
<protein>
    <recommendedName>
        <fullName evidence="7">Replication factor C subunit 3</fullName>
    </recommendedName>
    <alternativeName>
        <fullName evidence="9">Activator 1 38 kDa subunit</fullName>
    </alternativeName>
    <alternativeName>
        <fullName evidence="10">Activator 1 subunit 3</fullName>
    </alternativeName>
    <alternativeName>
        <fullName evidence="8">Replication factor C 38 kDa subunit</fullName>
    </alternativeName>
</protein>
<name>A0A7R9A4W3_9CRUS</name>
<dbReference type="FunFam" id="1.10.8.60:FF:000030">
    <property type="entry name" value="replication factor C subunit 3"/>
    <property type="match status" value="1"/>
</dbReference>
<dbReference type="CDD" id="cd00009">
    <property type="entry name" value="AAA"/>
    <property type="match status" value="1"/>
</dbReference>
<evidence type="ECO:0000256" key="9">
    <source>
        <dbReference type="ARBA" id="ARBA00079394"/>
    </source>
</evidence>
<gene>
    <name evidence="12" type="ORF">DSTB1V02_LOCUS3320</name>
</gene>
<dbReference type="SMART" id="SM00382">
    <property type="entry name" value="AAA"/>
    <property type="match status" value="1"/>
</dbReference>
<dbReference type="EMBL" id="LR899941">
    <property type="protein sequence ID" value="CAD7243396.1"/>
    <property type="molecule type" value="Genomic_DNA"/>
</dbReference>
<dbReference type="InterPro" id="IPR050238">
    <property type="entry name" value="DNA_Rep/Repair_Clamp_Loader"/>
</dbReference>
<evidence type="ECO:0000256" key="5">
    <source>
        <dbReference type="ARBA" id="ARBA00058626"/>
    </source>
</evidence>
<dbReference type="Pfam" id="PF22534">
    <property type="entry name" value="RFC_C"/>
    <property type="match status" value="1"/>
</dbReference>
<feature type="non-terminal residue" evidence="12">
    <location>
        <position position="1"/>
    </location>
</feature>
<dbReference type="Gene3D" id="1.20.272.10">
    <property type="match status" value="1"/>
</dbReference>
<evidence type="ECO:0000256" key="10">
    <source>
        <dbReference type="ARBA" id="ARBA00080379"/>
    </source>
</evidence>
<evidence type="ECO:0000256" key="6">
    <source>
        <dbReference type="ARBA" id="ARBA00062267"/>
    </source>
</evidence>
<dbReference type="InterPro" id="IPR008921">
    <property type="entry name" value="DNA_pol3_clamp-load_cplx_C"/>
</dbReference>
<dbReference type="InterPro" id="IPR018187">
    <property type="entry name" value="Asp/Glu_racemase_AS_1"/>
</dbReference>
<dbReference type="FunFam" id="1.20.272.10:FF:000002">
    <property type="entry name" value="Replication factor C subunit 3"/>
    <property type="match status" value="1"/>
</dbReference>
<comment type="function">
    <text evidence="5">Subunit of the replication factor C (RFC) complex which acts during elongation of primed DNA templates by DNA polymerases delta and epsilon, and is necessary for ATP-dependent loading of proliferating cell nuclear antigen (PCNA) onto primed DNA.</text>
</comment>
<organism evidence="12">
    <name type="scientific">Darwinula stevensoni</name>
    <dbReference type="NCBI Taxonomy" id="69355"/>
    <lineage>
        <taxon>Eukaryota</taxon>
        <taxon>Metazoa</taxon>
        <taxon>Ecdysozoa</taxon>
        <taxon>Arthropoda</taxon>
        <taxon>Crustacea</taxon>
        <taxon>Oligostraca</taxon>
        <taxon>Ostracoda</taxon>
        <taxon>Podocopa</taxon>
        <taxon>Podocopida</taxon>
        <taxon>Darwinulocopina</taxon>
        <taxon>Darwinuloidea</taxon>
        <taxon>Darwinulidae</taxon>
        <taxon>Darwinula</taxon>
    </lineage>
</organism>